<evidence type="ECO:0000259" key="2">
    <source>
        <dbReference type="Pfam" id="PF00534"/>
    </source>
</evidence>
<reference evidence="4" key="1">
    <citation type="submission" date="2016-04" db="EMBL/GenBank/DDBJ databases">
        <title>Complete Genome Sequences of Twelve Strains of a Stable Defined Moderately Diverse Mouse Microbiota 2 (sDMDMm2).</title>
        <authorList>
            <person name="Uchimura Y."/>
            <person name="Wyss M."/>
            <person name="Brugiroux S."/>
            <person name="Limenitakis J.P."/>
            <person name="Stecher B."/>
            <person name="McCoy K.D."/>
            <person name="Macpherson A.J."/>
        </authorList>
    </citation>
    <scope>NUCLEOTIDE SEQUENCE [LARGE SCALE GENOMIC DNA]</scope>
    <source>
        <strain evidence="4">I48</strain>
    </source>
</reference>
<dbReference type="InterPro" id="IPR001296">
    <property type="entry name" value="Glyco_trans_1"/>
</dbReference>
<evidence type="ECO:0000313" key="4">
    <source>
        <dbReference type="Proteomes" id="UP000092631"/>
    </source>
</evidence>
<dbReference type="OrthoDB" id="9790710at2"/>
<evidence type="ECO:0000256" key="1">
    <source>
        <dbReference type="ARBA" id="ARBA00022679"/>
    </source>
</evidence>
<sequence>MKTIYIVDLIGSYCGMHYYDEAFADILRKKGSQVKILSTFNEQGEKPFFSLIFGRNKLISVLLLLKNYLRLLKHMITHKRGVYIYMCYGELYDLLMMSPGMVSRRLWCDMHEAHALKYIDTSRVLCFFDWYYTKYVRCFIYHSERTKNILNTIGVKVPMLYVPHLKYSFKKKYEEKSLSKDVANAFVSIGKIKFLFFGNLSYAKGIDIIVDVFARLPHGVREKVELVIAGKNVENIDFSLLYGISTDYRVLDRHINDDELVYLYSHTDVVLLPYRKSSQSGIFAMACYFKKVMLLTDIPYFRKMIDEFPSFGRLTSINKYRQSVEDIIKKPVLDNYYTTSDCERYEQKKEINDFVTMVDAEINRV</sequence>
<dbReference type="GeneID" id="82187656"/>
<dbReference type="GO" id="GO:0009103">
    <property type="term" value="P:lipopolysaccharide biosynthetic process"/>
    <property type="evidence" value="ECO:0007669"/>
    <property type="project" value="TreeGrafter"/>
</dbReference>
<dbReference type="Proteomes" id="UP000092631">
    <property type="component" value="Chromosome"/>
</dbReference>
<dbReference type="KEGG" id="bcae:A4V03_10930"/>
<keyword evidence="4" id="KW-1185">Reference proteome</keyword>
<feature type="domain" description="Glycosyl transferase family 1" evidence="2">
    <location>
        <begin position="191"/>
        <end position="315"/>
    </location>
</feature>
<keyword evidence="1" id="KW-0808">Transferase</keyword>
<dbReference type="EMBL" id="CP015401">
    <property type="protein sequence ID" value="ANU58013.2"/>
    <property type="molecule type" value="Genomic_DNA"/>
</dbReference>
<dbReference type="SUPFAM" id="SSF53756">
    <property type="entry name" value="UDP-Glycosyltransferase/glycogen phosphorylase"/>
    <property type="match status" value="1"/>
</dbReference>
<dbReference type="AlphaFoldDB" id="A0A1C7H042"/>
<dbReference type="PANTHER" id="PTHR46401">
    <property type="entry name" value="GLYCOSYLTRANSFERASE WBBK-RELATED"/>
    <property type="match status" value="1"/>
</dbReference>
<gene>
    <name evidence="3" type="ORF">A4V03_10930</name>
</gene>
<proteinExistence type="predicted"/>
<accession>A0A1C7H042</accession>
<dbReference type="GO" id="GO:0016757">
    <property type="term" value="F:glycosyltransferase activity"/>
    <property type="evidence" value="ECO:0007669"/>
    <property type="project" value="InterPro"/>
</dbReference>
<evidence type="ECO:0000313" key="3">
    <source>
        <dbReference type="EMBL" id="ANU58013.2"/>
    </source>
</evidence>
<protein>
    <recommendedName>
        <fullName evidence="2">Glycosyl transferase family 1 domain-containing protein</fullName>
    </recommendedName>
</protein>
<dbReference type="PANTHER" id="PTHR46401:SF2">
    <property type="entry name" value="GLYCOSYLTRANSFERASE WBBK-RELATED"/>
    <property type="match status" value="1"/>
</dbReference>
<dbReference type="Pfam" id="PF00534">
    <property type="entry name" value="Glycos_transf_1"/>
    <property type="match status" value="1"/>
</dbReference>
<dbReference type="Gene3D" id="3.40.50.2000">
    <property type="entry name" value="Glycogen Phosphorylase B"/>
    <property type="match status" value="1"/>
</dbReference>
<organism evidence="3 4">
    <name type="scientific">Bacteroides caecimuris</name>
    <dbReference type="NCBI Taxonomy" id="1796613"/>
    <lineage>
        <taxon>Bacteria</taxon>
        <taxon>Pseudomonadati</taxon>
        <taxon>Bacteroidota</taxon>
        <taxon>Bacteroidia</taxon>
        <taxon>Bacteroidales</taxon>
        <taxon>Bacteroidaceae</taxon>
        <taxon>Bacteroides</taxon>
    </lineage>
</organism>
<dbReference type="RefSeq" id="WP_084081142.1">
    <property type="nucleotide sequence ID" value="NZ_CAQPWQ010000075.1"/>
</dbReference>
<name>A0A1C7H042_9BACE</name>